<dbReference type="EMBL" id="HBGW01006784">
    <property type="protein sequence ID" value="CAD9501188.1"/>
    <property type="molecule type" value="Transcribed_RNA"/>
</dbReference>
<organism evidence="3">
    <name type="scientific">Zooxanthella nutricula</name>
    <dbReference type="NCBI Taxonomy" id="1333877"/>
    <lineage>
        <taxon>Eukaryota</taxon>
        <taxon>Sar</taxon>
        <taxon>Alveolata</taxon>
        <taxon>Dinophyceae</taxon>
        <taxon>Peridiniales</taxon>
        <taxon>Peridiniales incertae sedis</taxon>
        <taxon>Zooxanthella</taxon>
    </lineage>
</organism>
<sequence>MTTQRLTLWRLFETSFLISFAVRRGCAASQSEQQRQQKQQQQQQLSLGARAAARAQPAMPLARALSDKGSELPAGPRDPWRPPWTAGAHASERARNFEVNEDFSTPELRQCCPANSSFLDLHTQLVSTTVEQMSVVVVEDKILMSSVVQQLASTCDVKQMPVLWWRQKLPTGKYRESHGGTWKADAKMLGKHSAELILKPSHMASARGVVKLSPGQLNGTTLATAATNALRMSPEQGGTKGRAAASVLPGVLVQPMYPAAPGSRPPHELKVLVVWGRAQVVNAMYGGLHSVNNLFFWRSGESWVPTSSPRIKNEALKESQTFEYEGQIQADAAKREALIRHLTPYVVEVAPKAECVAVRLRAPWLRVDFFVPPDSSSAWPVVLNEVEHAGGIHWEKGPSAEEMADAGPEEESIAKQDVKGDTRPYAKDIAWWVSQRDAARQRAWKELARELREGWAAQGERTPTAPRLTAFQEVGCAPDPKSKPGTPLEEYQAMVCDGSLPKVGAKSSSTKWWLSAKKGH</sequence>
<evidence type="ECO:0000313" key="3">
    <source>
        <dbReference type="EMBL" id="CAD9501188.1"/>
    </source>
</evidence>
<feature type="region of interest" description="Disordered" evidence="1">
    <location>
        <begin position="67"/>
        <end position="91"/>
    </location>
</feature>
<dbReference type="AlphaFoldDB" id="A0A6U9WMM6"/>
<reference evidence="3" key="1">
    <citation type="submission" date="2021-01" db="EMBL/GenBank/DDBJ databases">
        <authorList>
            <person name="Corre E."/>
            <person name="Pelletier E."/>
            <person name="Niang G."/>
            <person name="Scheremetjew M."/>
            <person name="Finn R."/>
            <person name="Kale V."/>
            <person name="Holt S."/>
            <person name="Cochrane G."/>
            <person name="Meng A."/>
            <person name="Brown T."/>
            <person name="Cohen L."/>
        </authorList>
    </citation>
    <scope>NUCLEOTIDE SEQUENCE</scope>
    <source>
        <strain evidence="3">RCC3387</strain>
    </source>
</reference>
<feature type="region of interest" description="Disordered" evidence="1">
    <location>
        <begin position="31"/>
        <end position="52"/>
    </location>
</feature>
<evidence type="ECO:0000256" key="2">
    <source>
        <dbReference type="SAM" id="SignalP"/>
    </source>
</evidence>
<keyword evidence="2" id="KW-0732">Signal</keyword>
<protein>
    <submittedName>
        <fullName evidence="3">Uncharacterized protein</fullName>
    </submittedName>
</protein>
<proteinExistence type="predicted"/>
<name>A0A6U9WMM6_9DINO</name>
<feature type="chain" id="PRO_5030160639" evidence="2">
    <location>
        <begin position="28"/>
        <end position="520"/>
    </location>
</feature>
<gene>
    <name evidence="3" type="ORF">BRAN1462_LOCUS4424</name>
</gene>
<evidence type="ECO:0000256" key="1">
    <source>
        <dbReference type="SAM" id="MobiDB-lite"/>
    </source>
</evidence>
<feature type="signal peptide" evidence="2">
    <location>
        <begin position="1"/>
        <end position="27"/>
    </location>
</feature>
<accession>A0A6U9WMM6</accession>